<organism evidence="1 2">
    <name type="scientific">Lacibacter cauensis</name>
    <dbReference type="NCBI Taxonomy" id="510947"/>
    <lineage>
        <taxon>Bacteria</taxon>
        <taxon>Pseudomonadati</taxon>
        <taxon>Bacteroidota</taxon>
        <taxon>Chitinophagia</taxon>
        <taxon>Chitinophagales</taxon>
        <taxon>Chitinophagaceae</taxon>
        <taxon>Lacibacter</taxon>
    </lineage>
</organism>
<sequence>MKPLLSIFFLFTFLLFQYGKLIAYMECRIVAAIQSTPDCGCETKLQPSTNEGQATTPLHQHTTKNYTEEAFEEISIAIINPISTAAKTDNAVTAFLLTGFAHQLLQPPRC</sequence>
<gene>
    <name evidence="1" type="ORF">IQ13_2229</name>
</gene>
<comment type="caution">
    <text evidence="1">The sequence shown here is derived from an EMBL/GenBank/DDBJ whole genome shotgun (WGS) entry which is preliminary data.</text>
</comment>
<accession>A0A562SJE4</accession>
<keyword evidence="2" id="KW-1185">Reference proteome</keyword>
<protein>
    <submittedName>
        <fullName evidence="1">Uncharacterized protein</fullName>
    </submittedName>
</protein>
<reference evidence="1 2" key="1">
    <citation type="journal article" date="2015" name="Stand. Genomic Sci.">
        <title>Genomic Encyclopedia of Bacterial and Archaeal Type Strains, Phase III: the genomes of soil and plant-associated and newly described type strains.</title>
        <authorList>
            <person name="Whitman W.B."/>
            <person name="Woyke T."/>
            <person name="Klenk H.P."/>
            <person name="Zhou Y."/>
            <person name="Lilburn T.G."/>
            <person name="Beck B.J."/>
            <person name="De Vos P."/>
            <person name="Vandamme P."/>
            <person name="Eisen J.A."/>
            <person name="Garrity G."/>
            <person name="Hugenholtz P."/>
            <person name="Kyrpides N.C."/>
        </authorList>
    </citation>
    <scope>NUCLEOTIDE SEQUENCE [LARGE SCALE GENOMIC DNA]</scope>
    <source>
        <strain evidence="1 2">CGMCC 1.7271</strain>
    </source>
</reference>
<proteinExistence type="predicted"/>
<dbReference type="EMBL" id="VLLE01000004">
    <property type="protein sequence ID" value="TWI81213.1"/>
    <property type="molecule type" value="Genomic_DNA"/>
</dbReference>
<evidence type="ECO:0000313" key="2">
    <source>
        <dbReference type="Proteomes" id="UP000316167"/>
    </source>
</evidence>
<evidence type="ECO:0000313" key="1">
    <source>
        <dbReference type="EMBL" id="TWI81213.1"/>
    </source>
</evidence>
<dbReference type="AlphaFoldDB" id="A0A562SJE4"/>
<dbReference type="RefSeq" id="WP_144886419.1">
    <property type="nucleotide sequence ID" value="NZ_VLLE01000004.1"/>
</dbReference>
<dbReference type="Proteomes" id="UP000316167">
    <property type="component" value="Unassembled WGS sequence"/>
</dbReference>
<name>A0A562SJE4_9BACT</name>
<dbReference type="OrthoDB" id="673894at2"/>